<proteinExistence type="predicted"/>
<evidence type="ECO:0000313" key="2">
    <source>
        <dbReference type="EMBL" id="PBK86138.1"/>
    </source>
</evidence>
<feature type="region of interest" description="Disordered" evidence="1">
    <location>
        <begin position="170"/>
        <end position="190"/>
    </location>
</feature>
<evidence type="ECO:0000256" key="1">
    <source>
        <dbReference type="SAM" id="MobiDB-lite"/>
    </source>
</evidence>
<organism evidence="2 3">
    <name type="scientific">Armillaria gallica</name>
    <name type="common">Bulbous honey fungus</name>
    <name type="synonym">Armillaria bulbosa</name>
    <dbReference type="NCBI Taxonomy" id="47427"/>
    <lineage>
        <taxon>Eukaryota</taxon>
        <taxon>Fungi</taxon>
        <taxon>Dikarya</taxon>
        <taxon>Basidiomycota</taxon>
        <taxon>Agaricomycotina</taxon>
        <taxon>Agaricomycetes</taxon>
        <taxon>Agaricomycetidae</taxon>
        <taxon>Agaricales</taxon>
        <taxon>Marasmiineae</taxon>
        <taxon>Physalacriaceae</taxon>
        <taxon>Armillaria</taxon>
    </lineage>
</organism>
<dbReference type="AlphaFoldDB" id="A0A2H3D5S1"/>
<accession>A0A2H3D5S1</accession>
<sequence>MAANCIQANLVGTIFTGVRLNADPESEAGVAGLDDNGTLQKIRSIDTDLCPVNITGDKTDERTDLDDVGDTQHDHCLQVVFAPTTILIICALSITLYDCTFTRIATYSFGWSQTHLSCTPFPPFPQLLFPKYPLDVDLFDAPTSSSASEPSDLKGQTRLGFGSLGSALKGSGSAASHHHMDTPARPRYGLTLGGARRLRDAHRSCLPRSAQP</sequence>
<dbReference type="Proteomes" id="UP000217790">
    <property type="component" value="Unassembled WGS sequence"/>
</dbReference>
<reference evidence="3" key="1">
    <citation type="journal article" date="2017" name="Nat. Ecol. Evol.">
        <title>Genome expansion and lineage-specific genetic innovations in the forest pathogenic fungi Armillaria.</title>
        <authorList>
            <person name="Sipos G."/>
            <person name="Prasanna A.N."/>
            <person name="Walter M.C."/>
            <person name="O'Connor E."/>
            <person name="Balint B."/>
            <person name="Krizsan K."/>
            <person name="Kiss B."/>
            <person name="Hess J."/>
            <person name="Varga T."/>
            <person name="Slot J."/>
            <person name="Riley R."/>
            <person name="Boka B."/>
            <person name="Rigling D."/>
            <person name="Barry K."/>
            <person name="Lee J."/>
            <person name="Mihaltcheva S."/>
            <person name="LaButti K."/>
            <person name="Lipzen A."/>
            <person name="Waldron R."/>
            <person name="Moloney N.M."/>
            <person name="Sperisen C."/>
            <person name="Kredics L."/>
            <person name="Vagvoelgyi C."/>
            <person name="Patrignani A."/>
            <person name="Fitzpatrick D."/>
            <person name="Nagy I."/>
            <person name="Doyle S."/>
            <person name="Anderson J.B."/>
            <person name="Grigoriev I.V."/>
            <person name="Gueldener U."/>
            <person name="Muensterkoetter M."/>
            <person name="Nagy L.G."/>
        </authorList>
    </citation>
    <scope>NUCLEOTIDE SEQUENCE [LARGE SCALE GENOMIC DNA]</scope>
    <source>
        <strain evidence="3">Ar21-2</strain>
    </source>
</reference>
<dbReference type="EMBL" id="KZ293686">
    <property type="protein sequence ID" value="PBK86138.1"/>
    <property type="molecule type" value="Genomic_DNA"/>
</dbReference>
<dbReference type="STRING" id="47427.A0A2H3D5S1"/>
<gene>
    <name evidence="2" type="ORF">ARMGADRAFT_1086891</name>
</gene>
<protein>
    <submittedName>
        <fullName evidence="2">Uncharacterized protein</fullName>
    </submittedName>
</protein>
<dbReference type="InParanoid" id="A0A2H3D5S1"/>
<evidence type="ECO:0000313" key="3">
    <source>
        <dbReference type="Proteomes" id="UP000217790"/>
    </source>
</evidence>
<dbReference type="OrthoDB" id="3034442at2759"/>
<keyword evidence="3" id="KW-1185">Reference proteome</keyword>
<name>A0A2H3D5S1_ARMGA</name>